<evidence type="ECO:0000313" key="3">
    <source>
        <dbReference type="Proteomes" id="UP001201980"/>
    </source>
</evidence>
<protein>
    <submittedName>
        <fullName evidence="2">Uncharacterized protein</fullName>
    </submittedName>
</protein>
<gene>
    <name evidence="2" type="ORF">MKZ38_006783</name>
</gene>
<accession>A0AAD5RN97</accession>
<organism evidence="2 3">
    <name type="scientific">Zalerion maritima</name>
    <dbReference type="NCBI Taxonomy" id="339359"/>
    <lineage>
        <taxon>Eukaryota</taxon>
        <taxon>Fungi</taxon>
        <taxon>Dikarya</taxon>
        <taxon>Ascomycota</taxon>
        <taxon>Pezizomycotina</taxon>
        <taxon>Sordariomycetes</taxon>
        <taxon>Lulworthiomycetidae</taxon>
        <taxon>Lulworthiales</taxon>
        <taxon>Lulworthiaceae</taxon>
        <taxon>Zalerion</taxon>
    </lineage>
</organism>
<feature type="compositionally biased region" description="Low complexity" evidence="1">
    <location>
        <begin position="67"/>
        <end position="90"/>
    </location>
</feature>
<feature type="compositionally biased region" description="Basic and acidic residues" evidence="1">
    <location>
        <begin position="41"/>
        <end position="66"/>
    </location>
</feature>
<feature type="region of interest" description="Disordered" evidence="1">
    <location>
        <begin position="41"/>
        <end position="114"/>
    </location>
</feature>
<evidence type="ECO:0000256" key="1">
    <source>
        <dbReference type="SAM" id="MobiDB-lite"/>
    </source>
</evidence>
<dbReference type="AlphaFoldDB" id="A0AAD5RN97"/>
<dbReference type="Proteomes" id="UP001201980">
    <property type="component" value="Unassembled WGS sequence"/>
</dbReference>
<sequence length="900" mass="102833">MQWAFRWLRHVKPLPVLRLGTRATLTRIPFVFQRPYSSVETKEKAVISTQSKERKEEVRTASKARDQQSQSSDSSQAQSQAQSHAQAESQPQRQSEAKVEPEKNSHPAQVPPANSDYRESYEFVIKVLAPPGTDAQGNHRSPVVPALDQQAIYQLLQHVKEGVLPSQFATLDWPGATEFWIDLAKKALEHDQLVPDVFSFAQWWAREKGVQWPNLYETFLMFFIGHGQLNDAKRWHMKMTNSHMFHPDRETFANILNTFAGDRDPNMQNLLNSMYSLTSHRDMHDLVVPVLYRRGMSQLAMKWHSNFHKRKDYSRDGSASRAWLVFMKAYAPGVYKQTVPDHLKDKTGDGEGDLAKQALELGTEDSEESELKDDASVPFERALEMDASKGYHSPELTSDHPHYHTFGNHAVRDTTNLRFGHIFNITEKEYNDRLGARWLASTWISLDTSFSVIHGLGITEIGPLSLQSVAIREKTWGNFASRLNQLNSLGIAVQEGNYTTLLKKYTRTKNQKHLSMLLESDMHPDSFEDLDLLDRLKRAKLADGNDEGAQFWAESRDIVSEKRANHLIESLYDANNEKALDVLDDLAVSNLTLSPESLNRITHQMMNNIPFTRNLMPPKEFFQFQIDIYLRLLGMGTPLPSLAWSHLFFSLGRHHRLFELENLALVLTQHVLGAQQSGPGFMSLHPSDVPSTMQAAEDLGRGRFRIPNDLQPRHEWHFLNRVFNSRLQSSILRWGIQQTLTQNTEPTKFDFSSVYSSGGRPREFYVARGIRLLRILKDKGLDVIPDVAISKRVILRLAELYGPEIRQKAQHRAAREKNTLNMDEFVRLCNEAWGTNLMPLGDKLVDLVWEAVGKAEKGHGKYIERKKTEANLAQAQETAGVIRKVTGRQVRVRTIDSLHE</sequence>
<reference evidence="2" key="1">
    <citation type="submission" date="2022-07" db="EMBL/GenBank/DDBJ databases">
        <title>Draft genome sequence of Zalerion maritima ATCC 34329, a (micro)plastics degrading marine fungus.</title>
        <authorList>
            <person name="Paco A."/>
            <person name="Goncalves M.F.M."/>
            <person name="Rocha-Santos T.A.P."/>
            <person name="Alves A."/>
        </authorList>
    </citation>
    <scope>NUCLEOTIDE SEQUENCE</scope>
    <source>
        <strain evidence="2">ATCC 34329</strain>
    </source>
</reference>
<feature type="compositionally biased region" description="Basic and acidic residues" evidence="1">
    <location>
        <begin position="95"/>
        <end position="105"/>
    </location>
</feature>
<dbReference type="EMBL" id="JAKWBI020000419">
    <property type="protein sequence ID" value="KAJ2895204.1"/>
    <property type="molecule type" value="Genomic_DNA"/>
</dbReference>
<proteinExistence type="predicted"/>
<keyword evidence="3" id="KW-1185">Reference proteome</keyword>
<evidence type="ECO:0000313" key="2">
    <source>
        <dbReference type="EMBL" id="KAJ2895204.1"/>
    </source>
</evidence>
<name>A0AAD5RN97_9PEZI</name>
<comment type="caution">
    <text evidence="2">The sequence shown here is derived from an EMBL/GenBank/DDBJ whole genome shotgun (WGS) entry which is preliminary data.</text>
</comment>